<evidence type="ECO:0000256" key="1">
    <source>
        <dbReference type="SAM" id="MobiDB-lite"/>
    </source>
</evidence>
<proteinExistence type="predicted"/>
<accession>A0A0B1SLS2</accession>
<dbReference type="OrthoDB" id="5795618at2759"/>
<organism evidence="2 3">
    <name type="scientific">Oesophagostomum dentatum</name>
    <name type="common">Nodular worm</name>
    <dbReference type="NCBI Taxonomy" id="61180"/>
    <lineage>
        <taxon>Eukaryota</taxon>
        <taxon>Metazoa</taxon>
        <taxon>Ecdysozoa</taxon>
        <taxon>Nematoda</taxon>
        <taxon>Chromadorea</taxon>
        <taxon>Rhabditida</taxon>
        <taxon>Rhabditina</taxon>
        <taxon>Rhabditomorpha</taxon>
        <taxon>Strongyloidea</taxon>
        <taxon>Strongylidae</taxon>
        <taxon>Oesophagostomum</taxon>
    </lineage>
</organism>
<gene>
    <name evidence="2" type="ORF">OESDEN_14369</name>
</gene>
<evidence type="ECO:0008006" key="4">
    <source>
        <dbReference type="Google" id="ProtNLM"/>
    </source>
</evidence>
<feature type="compositionally biased region" description="Polar residues" evidence="1">
    <location>
        <begin position="210"/>
        <end position="220"/>
    </location>
</feature>
<evidence type="ECO:0000313" key="3">
    <source>
        <dbReference type="Proteomes" id="UP000053660"/>
    </source>
</evidence>
<evidence type="ECO:0000313" key="2">
    <source>
        <dbReference type="EMBL" id="KHJ85894.1"/>
    </source>
</evidence>
<dbReference type="EMBL" id="KN562251">
    <property type="protein sequence ID" value="KHJ85894.1"/>
    <property type="molecule type" value="Genomic_DNA"/>
</dbReference>
<name>A0A0B1SLS2_OESDE</name>
<keyword evidence="3" id="KW-1185">Reference proteome</keyword>
<protein>
    <recommendedName>
        <fullName evidence="4">Regulatory protein zeste</fullName>
    </recommendedName>
</protein>
<dbReference type="AlphaFoldDB" id="A0A0B1SLS2"/>
<feature type="region of interest" description="Disordered" evidence="1">
    <location>
        <begin position="208"/>
        <end position="235"/>
    </location>
</feature>
<dbReference type="Proteomes" id="UP000053660">
    <property type="component" value="Unassembled WGS sequence"/>
</dbReference>
<reference evidence="2 3" key="1">
    <citation type="submission" date="2014-03" db="EMBL/GenBank/DDBJ databases">
        <title>Draft genome of the hookworm Oesophagostomum dentatum.</title>
        <authorList>
            <person name="Mitreva M."/>
        </authorList>
    </citation>
    <scope>NUCLEOTIDE SEQUENCE [LARGE SCALE GENOMIC DNA]</scope>
    <source>
        <strain evidence="2 3">OD-Hann</strain>
    </source>
</reference>
<sequence length="321" mass="37011">MVVATSVFVWSLILSDDRRVRRKRRMTEDMKPGVNDLQISCPNVSDNGGMVHKDDHNAPRMTEDHTVVICEEVLKRREILLDIAEAWDEVHMATMHRCQRNLRLEQIKRVWRHQKNRVRHILNLEKLTSDVELTLEDVIAARKGFMTDYEIAIARAYLDVPPRSHSPGNRRLEELDLSFRKRAATSPSVRIDDSVSSVLDRIAAECAEAQTHSQPDSQYSPLPAVKSEPPLQQNGTQNYQDCNNILDIHRLLTTMGPSSSSHEKLASKTDNVSFYSRYRHYCLRKRLRSKHGRIRRLYLVSTGGGQLTERNFTCFLCKAHQ</sequence>